<evidence type="ECO:0000313" key="1">
    <source>
        <dbReference type="EMBL" id="MBW97121.1"/>
    </source>
</evidence>
<name>A0A2P2JUI8_RHIMU</name>
<dbReference type="AlphaFoldDB" id="A0A2P2JUI8"/>
<dbReference type="EMBL" id="GGEC01016638">
    <property type="protein sequence ID" value="MBW97121.1"/>
    <property type="molecule type" value="Transcribed_RNA"/>
</dbReference>
<sequence length="46" mass="5655">MELYFPHKIGRSQHHCLISHPHFSLLFFKFCNCKDDSLIYLLPYWK</sequence>
<organism evidence="1">
    <name type="scientific">Rhizophora mucronata</name>
    <name type="common">Asiatic mangrove</name>
    <dbReference type="NCBI Taxonomy" id="61149"/>
    <lineage>
        <taxon>Eukaryota</taxon>
        <taxon>Viridiplantae</taxon>
        <taxon>Streptophyta</taxon>
        <taxon>Embryophyta</taxon>
        <taxon>Tracheophyta</taxon>
        <taxon>Spermatophyta</taxon>
        <taxon>Magnoliopsida</taxon>
        <taxon>eudicotyledons</taxon>
        <taxon>Gunneridae</taxon>
        <taxon>Pentapetalae</taxon>
        <taxon>rosids</taxon>
        <taxon>fabids</taxon>
        <taxon>Malpighiales</taxon>
        <taxon>Rhizophoraceae</taxon>
        <taxon>Rhizophora</taxon>
    </lineage>
</organism>
<accession>A0A2P2JUI8</accession>
<proteinExistence type="predicted"/>
<reference evidence="1" key="1">
    <citation type="submission" date="2018-02" db="EMBL/GenBank/DDBJ databases">
        <title>Rhizophora mucronata_Transcriptome.</title>
        <authorList>
            <person name="Meera S.P."/>
            <person name="Sreeshan A."/>
            <person name="Augustine A."/>
        </authorList>
    </citation>
    <scope>NUCLEOTIDE SEQUENCE</scope>
    <source>
        <tissue evidence="1">Leaf</tissue>
    </source>
</reference>
<protein>
    <submittedName>
        <fullName evidence="1">Uncharacterized protein</fullName>
    </submittedName>
</protein>